<dbReference type="EMBL" id="CP053418">
    <property type="protein sequence ID" value="QJW83343.1"/>
    <property type="molecule type" value="Genomic_DNA"/>
</dbReference>
<dbReference type="Proteomes" id="UP000500826">
    <property type="component" value="Chromosome"/>
</dbReference>
<evidence type="ECO:0000256" key="2">
    <source>
        <dbReference type="ARBA" id="ARBA00009009"/>
    </source>
</evidence>
<keyword evidence="6" id="KW-1185">Reference proteome</keyword>
<dbReference type="InterPro" id="IPR000871">
    <property type="entry name" value="Beta-lactam_class-A"/>
</dbReference>
<dbReference type="PANTHER" id="PTHR35333">
    <property type="entry name" value="BETA-LACTAMASE"/>
    <property type="match status" value="1"/>
</dbReference>
<accession>A0ABX6NZW4</accession>
<name>A0ABX6NZW4_9BURK</name>
<reference evidence="5 6" key="2">
    <citation type="submission" date="2020-05" db="EMBL/GenBank/DDBJ databases">
        <authorList>
            <person name="Khan S.A."/>
            <person name="Jeon C.O."/>
            <person name="Chun B.H."/>
        </authorList>
    </citation>
    <scope>NUCLEOTIDE SEQUENCE [LARGE SCALE GENOMIC DNA]</scope>
    <source>
        <strain evidence="5 6">H242</strain>
    </source>
</reference>
<evidence type="ECO:0000313" key="5">
    <source>
        <dbReference type="EMBL" id="QJW83343.1"/>
    </source>
</evidence>
<comment type="similarity">
    <text evidence="2">Belongs to the class-A beta-lactamase family.</text>
</comment>
<dbReference type="PANTHER" id="PTHR35333:SF3">
    <property type="entry name" value="BETA-LACTAMASE-TYPE TRANSPEPTIDASE FOLD CONTAINING PROTEIN"/>
    <property type="match status" value="1"/>
</dbReference>
<evidence type="ECO:0000259" key="4">
    <source>
        <dbReference type="Pfam" id="PF13354"/>
    </source>
</evidence>
<feature type="domain" description="Beta-lactamase class A catalytic" evidence="4">
    <location>
        <begin position="2"/>
        <end position="81"/>
    </location>
</feature>
<dbReference type="InterPro" id="IPR045155">
    <property type="entry name" value="Beta-lactam_cat"/>
</dbReference>
<evidence type="ECO:0000313" key="6">
    <source>
        <dbReference type="Proteomes" id="UP000500826"/>
    </source>
</evidence>
<dbReference type="Gene3D" id="3.40.710.10">
    <property type="entry name" value="DD-peptidase/beta-lactamase superfamily"/>
    <property type="match status" value="1"/>
</dbReference>
<reference evidence="5 6" key="1">
    <citation type="submission" date="2020-05" db="EMBL/GenBank/DDBJ databases">
        <title>Ramlibacter rhizophilus sp. nov., isolated from rhizosphere soil of national flower Mugunghwa from South Korea.</title>
        <authorList>
            <person name="Zheng-Fei Y."/>
            <person name="Huan T."/>
        </authorList>
    </citation>
    <scope>NUCLEOTIDE SEQUENCE [LARGE SCALE GENOMIC DNA]</scope>
    <source>
        <strain evidence="5 6">H242</strain>
    </source>
</reference>
<dbReference type="Pfam" id="PF13354">
    <property type="entry name" value="Beta-lactamase2"/>
    <property type="match status" value="1"/>
</dbReference>
<sequence length="110" mass="11950">MTAAGLCDAMRLIEEGQAISREASKAMLDILHQQRFRSGIPAGLPEDARVAHKTGEISTIAHDAGIVYIGERDAYVVVILTEWGPEVNGRQETIARISRAVYESMIRGAA</sequence>
<protein>
    <recommendedName>
        <fullName evidence="3">beta-lactamase</fullName>
        <ecNumber evidence="3">3.5.2.6</ecNumber>
    </recommendedName>
</protein>
<evidence type="ECO:0000256" key="3">
    <source>
        <dbReference type="ARBA" id="ARBA00012865"/>
    </source>
</evidence>
<comment type="catalytic activity">
    <reaction evidence="1">
        <text>a beta-lactam + H2O = a substituted beta-amino acid</text>
        <dbReference type="Rhea" id="RHEA:20401"/>
        <dbReference type="ChEBI" id="CHEBI:15377"/>
        <dbReference type="ChEBI" id="CHEBI:35627"/>
        <dbReference type="ChEBI" id="CHEBI:140347"/>
        <dbReference type="EC" id="3.5.2.6"/>
    </reaction>
</comment>
<evidence type="ECO:0000256" key="1">
    <source>
        <dbReference type="ARBA" id="ARBA00001526"/>
    </source>
</evidence>
<gene>
    <name evidence="5" type="ORF">HK414_01275</name>
</gene>
<dbReference type="EC" id="3.5.2.6" evidence="3"/>
<dbReference type="SUPFAM" id="SSF56601">
    <property type="entry name" value="beta-lactamase/transpeptidase-like"/>
    <property type="match status" value="1"/>
</dbReference>
<dbReference type="InterPro" id="IPR012338">
    <property type="entry name" value="Beta-lactam/transpept-like"/>
</dbReference>
<proteinExistence type="inferred from homology"/>
<organism evidence="5 6">
    <name type="scientific">Ramlibacter terrae</name>
    <dbReference type="NCBI Taxonomy" id="2732511"/>
    <lineage>
        <taxon>Bacteria</taxon>
        <taxon>Pseudomonadati</taxon>
        <taxon>Pseudomonadota</taxon>
        <taxon>Betaproteobacteria</taxon>
        <taxon>Burkholderiales</taxon>
        <taxon>Comamonadaceae</taxon>
        <taxon>Ramlibacter</taxon>
    </lineage>
</organism>